<keyword evidence="10" id="KW-1185">Reference proteome</keyword>
<protein>
    <submittedName>
        <fullName evidence="9">DUF788-domain-containing protein</fullName>
    </submittedName>
</protein>
<dbReference type="PANTHER" id="PTHR13505:SF7">
    <property type="entry name" value="TRANSMEMBRANE PROTEIN 208"/>
    <property type="match status" value="1"/>
</dbReference>
<feature type="transmembrane region" description="Helical" evidence="8">
    <location>
        <begin position="20"/>
        <end position="38"/>
    </location>
</feature>
<evidence type="ECO:0000313" key="10">
    <source>
        <dbReference type="Proteomes" id="UP000053477"/>
    </source>
</evidence>
<dbReference type="OrthoDB" id="10012212at2759"/>
<accession>A0A0H2RLS7</accession>
<proteinExistence type="inferred from homology"/>
<dbReference type="AlphaFoldDB" id="A0A0H2RLS7"/>
<keyword evidence="3 8" id="KW-0812">Transmembrane</keyword>
<dbReference type="FunCoup" id="A0A0H2RLS7">
    <property type="interactions" value="8"/>
</dbReference>
<reference evidence="9 10" key="1">
    <citation type="submission" date="2015-04" db="EMBL/GenBank/DDBJ databases">
        <title>Complete genome sequence of Schizopora paradoxa KUC8140, a cosmopolitan wood degrader in East Asia.</title>
        <authorList>
            <consortium name="DOE Joint Genome Institute"/>
            <person name="Min B."/>
            <person name="Park H."/>
            <person name="Jang Y."/>
            <person name="Kim J.-J."/>
            <person name="Kim K.H."/>
            <person name="Pangilinan J."/>
            <person name="Lipzen A."/>
            <person name="Riley R."/>
            <person name="Grigoriev I.V."/>
            <person name="Spatafora J.W."/>
            <person name="Choi I.-G."/>
        </authorList>
    </citation>
    <scope>NUCLEOTIDE SEQUENCE [LARGE SCALE GENOMIC DNA]</scope>
    <source>
        <strain evidence="9 10">KUC8140</strain>
    </source>
</reference>
<dbReference type="InParanoid" id="A0A0H2RLS7"/>
<feature type="transmembrane region" description="Helical" evidence="8">
    <location>
        <begin position="119"/>
        <end position="137"/>
    </location>
</feature>
<dbReference type="GO" id="GO:0006624">
    <property type="term" value="P:vacuolar protein processing"/>
    <property type="evidence" value="ECO:0007669"/>
    <property type="project" value="TreeGrafter"/>
</dbReference>
<evidence type="ECO:0000256" key="5">
    <source>
        <dbReference type="ARBA" id="ARBA00022989"/>
    </source>
</evidence>
<feature type="compositionally biased region" description="Basic and acidic residues" evidence="7">
    <location>
        <begin position="168"/>
        <end position="182"/>
    </location>
</feature>
<dbReference type="EMBL" id="KQ085970">
    <property type="protein sequence ID" value="KLO12859.1"/>
    <property type="molecule type" value="Genomic_DNA"/>
</dbReference>
<dbReference type="GO" id="GO:0005789">
    <property type="term" value="C:endoplasmic reticulum membrane"/>
    <property type="evidence" value="ECO:0007669"/>
    <property type="project" value="UniProtKB-SubCell"/>
</dbReference>
<evidence type="ECO:0000256" key="2">
    <source>
        <dbReference type="ARBA" id="ARBA00009950"/>
    </source>
</evidence>
<sequence length="182" mass="20046">MANASQKRIASQNETAVRNLKLGALISIALTILFRLLLRRGILPQSKLALFVFVSTGGVEALLLRYLINIGTVKRDASNALVSAGEDLSQSGITEWCFDVVYITWLCQVSSSLFGERAWLLYLVIPLFACYKAWGFISPMLGLGRSSQSAAEESAPAGESKRQQKLRQRAEKGDPRVKQGKR</sequence>
<dbReference type="Pfam" id="PF05620">
    <property type="entry name" value="TMEM208_SND2"/>
    <property type="match status" value="1"/>
</dbReference>
<keyword evidence="5 8" id="KW-1133">Transmembrane helix</keyword>
<evidence type="ECO:0000256" key="3">
    <source>
        <dbReference type="ARBA" id="ARBA00022692"/>
    </source>
</evidence>
<dbReference type="Proteomes" id="UP000053477">
    <property type="component" value="Unassembled WGS sequence"/>
</dbReference>
<gene>
    <name evidence="9" type="ORF">SCHPADRAFT_853423</name>
</gene>
<keyword evidence="4" id="KW-0256">Endoplasmic reticulum</keyword>
<dbReference type="STRING" id="27342.A0A0H2RLS7"/>
<evidence type="ECO:0000256" key="7">
    <source>
        <dbReference type="SAM" id="MobiDB-lite"/>
    </source>
</evidence>
<evidence type="ECO:0000256" key="6">
    <source>
        <dbReference type="ARBA" id="ARBA00023136"/>
    </source>
</evidence>
<dbReference type="GO" id="GO:0005773">
    <property type="term" value="C:vacuole"/>
    <property type="evidence" value="ECO:0007669"/>
    <property type="project" value="GOC"/>
</dbReference>
<name>A0A0H2RLS7_9AGAM</name>
<evidence type="ECO:0000256" key="4">
    <source>
        <dbReference type="ARBA" id="ARBA00022824"/>
    </source>
</evidence>
<feature type="region of interest" description="Disordered" evidence="7">
    <location>
        <begin position="152"/>
        <end position="182"/>
    </location>
</feature>
<feature type="transmembrane region" description="Helical" evidence="8">
    <location>
        <begin position="50"/>
        <end position="68"/>
    </location>
</feature>
<dbReference type="InterPro" id="IPR008506">
    <property type="entry name" value="SND2/TMEM208"/>
</dbReference>
<evidence type="ECO:0000256" key="1">
    <source>
        <dbReference type="ARBA" id="ARBA00004477"/>
    </source>
</evidence>
<keyword evidence="6 8" id="KW-0472">Membrane</keyword>
<dbReference type="PANTHER" id="PTHR13505">
    <property type="entry name" value="TRANSMEMBRANE PROTEIN 208"/>
    <property type="match status" value="1"/>
</dbReference>
<evidence type="ECO:0000256" key="8">
    <source>
        <dbReference type="SAM" id="Phobius"/>
    </source>
</evidence>
<organism evidence="9 10">
    <name type="scientific">Schizopora paradoxa</name>
    <dbReference type="NCBI Taxonomy" id="27342"/>
    <lineage>
        <taxon>Eukaryota</taxon>
        <taxon>Fungi</taxon>
        <taxon>Dikarya</taxon>
        <taxon>Basidiomycota</taxon>
        <taxon>Agaricomycotina</taxon>
        <taxon>Agaricomycetes</taxon>
        <taxon>Hymenochaetales</taxon>
        <taxon>Schizoporaceae</taxon>
        <taxon>Schizopora</taxon>
    </lineage>
</organism>
<comment type="subcellular location">
    <subcellularLocation>
        <location evidence="1">Endoplasmic reticulum membrane</location>
        <topology evidence="1">Multi-pass membrane protein</topology>
    </subcellularLocation>
</comment>
<evidence type="ECO:0000313" key="9">
    <source>
        <dbReference type="EMBL" id="KLO12859.1"/>
    </source>
</evidence>
<comment type="similarity">
    <text evidence="2">Belongs to the TMEM208 family.</text>
</comment>